<evidence type="ECO:0000256" key="6">
    <source>
        <dbReference type="ARBA" id="ARBA00022763"/>
    </source>
</evidence>
<dbReference type="GO" id="GO:0016514">
    <property type="term" value="C:SWI/SNF complex"/>
    <property type="evidence" value="ECO:0007669"/>
    <property type="project" value="UniProtKB-ARBA"/>
</dbReference>
<keyword evidence="6" id="KW-0227">DNA damage</keyword>
<evidence type="ECO:0000256" key="4">
    <source>
        <dbReference type="ARBA" id="ARBA00022553"/>
    </source>
</evidence>
<feature type="compositionally biased region" description="Pro residues" evidence="20">
    <location>
        <begin position="44"/>
        <end position="59"/>
    </location>
</feature>
<dbReference type="InParanoid" id="H0ZK84"/>
<evidence type="ECO:0000256" key="3">
    <source>
        <dbReference type="ARBA" id="ARBA00022499"/>
    </source>
</evidence>
<evidence type="ECO:0000313" key="21">
    <source>
        <dbReference type="Ensembl" id="ENSTGUP00000011004.2"/>
    </source>
</evidence>
<feature type="region of interest" description="Disordered" evidence="20">
    <location>
        <begin position="1"/>
        <end position="76"/>
    </location>
</feature>
<reference evidence="21" key="2">
    <citation type="submission" date="2025-08" db="UniProtKB">
        <authorList>
            <consortium name="Ensembl"/>
        </authorList>
    </citation>
    <scope>IDENTIFICATION</scope>
</reference>
<dbReference type="FunFam" id="3.30.420.40:FF:000375">
    <property type="entry name" value="Actin-related protein 8"/>
    <property type="match status" value="1"/>
</dbReference>
<evidence type="ECO:0000256" key="7">
    <source>
        <dbReference type="ARBA" id="ARBA00022843"/>
    </source>
</evidence>
<keyword evidence="7" id="KW-0832">Ubl conjugation</keyword>
<name>H0ZK84_TAEGU</name>
<dbReference type="GO" id="GO:0033044">
    <property type="term" value="P:regulation of chromosome organization"/>
    <property type="evidence" value="ECO:0007669"/>
    <property type="project" value="UniProtKB-ARBA"/>
</dbReference>
<evidence type="ECO:0000256" key="20">
    <source>
        <dbReference type="SAM" id="MobiDB-lite"/>
    </source>
</evidence>
<dbReference type="GO" id="GO:0007399">
    <property type="term" value="P:nervous system development"/>
    <property type="evidence" value="ECO:0007669"/>
    <property type="project" value="UniProtKB-KW"/>
</dbReference>
<keyword evidence="5" id="KW-0341">Growth regulation</keyword>
<evidence type="ECO:0000256" key="14">
    <source>
        <dbReference type="ARBA" id="ARBA00023172"/>
    </source>
</evidence>
<evidence type="ECO:0000256" key="13">
    <source>
        <dbReference type="ARBA" id="ARBA00023163"/>
    </source>
</evidence>
<dbReference type="SUPFAM" id="SSF53067">
    <property type="entry name" value="Actin-like ATPase domain"/>
    <property type="match status" value="2"/>
</dbReference>
<feature type="compositionally biased region" description="Low complexity" evidence="20">
    <location>
        <begin position="187"/>
        <end position="198"/>
    </location>
</feature>
<dbReference type="FunFam" id="3.90.640.10:FF:000009">
    <property type="entry name" value="Actin-like 6A, isoform CRA_a"/>
    <property type="match status" value="1"/>
</dbReference>
<keyword evidence="13" id="KW-0804">Transcription</keyword>
<dbReference type="PRINTS" id="PR00190">
    <property type="entry name" value="ACTIN"/>
</dbReference>
<keyword evidence="16" id="KW-0539">Nucleus</keyword>
<dbReference type="OMA" id="NWGIERY"/>
<proteinExistence type="inferred from homology"/>
<accession>H0ZK84</accession>
<dbReference type="SMART" id="SM00268">
    <property type="entry name" value="ACTIN"/>
    <property type="match status" value="1"/>
</dbReference>
<sequence>MQCGPFLPEPSCACSHGPQRTSPAPLTPARLRPLPIPARRSPHTAPPPHTPSPARPSRPAPGLAVRGKVPPPAARDWPVLPARRCYWRAGDGAAGRAGPRAGSVAGALLLLGRRREERAGSAGPADTGAGGERGRAARARRTAGPGPAAAMSGGVYGGGESGAALPSPAPRGGAFGPGGRFPPPSARPGAAAAAPRPSREAAAAAGLVCSFAAPAASPARPGQDPLYRGPGKVPALWEPGVVPRAPLRAPRDHRSFPTDEVGALVFDIGSYTVRAGYAGEDCPKVDFPTAIGVVLERDNGSTLMEIDGDKGKQGGPTYYIDTNALRVPRENMEAISPLKNGMIEDWDSFQAILDHTYKMHIKSEASLHPVLMSEAPWNTRAKREKLTELMFEHYNIPAFFLCKTAVLTAFANGRSTGLILDSGATHTTAIPVHDGYVLQQGIVKSPLAGDFITMQCRELFQEMNVEIIPPYMIASKEAVREGSPANWKRKEKLPQVTRSWHNYMCNCVIQDFQASVLQVSDSTYDEQVAAQMPTVHYEFPNGYNCDFGAERLKIPEGLFDPSNVKGLSGNTMLGVSHVVTTSVGMCDIDIRPGLYGSVIVAGGNTLIQSFTDRLNRELSQKTPPSMRLKLIANNTTVERRFSSWIGGSILASLGTFQQMWISKQEYEEGGKQCVERKCP</sequence>
<evidence type="ECO:0000256" key="1">
    <source>
        <dbReference type="ARBA" id="ARBA00004123"/>
    </source>
</evidence>
<evidence type="ECO:0000256" key="15">
    <source>
        <dbReference type="ARBA" id="ARBA00023204"/>
    </source>
</evidence>
<dbReference type="HOGENOM" id="CLU_027965_6_0_1"/>
<dbReference type="PANTHER" id="PTHR11937">
    <property type="entry name" value="ACTIN"/>
    <property type="match status" value="1"/>
</dbReference>
<dbReference type="Gene3D" id="3.90.640.10">
    <property type="entry name" value="Actin, Chain A, domain 4"/>
    <property type="match status" value="1"/>
</dbReference>
<keyword evidence="3" id="KW-1017">Isopeptide bond</keyword>
<dbReference type="Proteomes" id="UP000007754">
    <property type="component" value="Chromosome 9"/>
</dbReference>
<dbReference type="GO" id="GO:0006338">
    <property type="term" value="P:chromatin remodeling"/>
    <property type="evidence" value="ECO:0007669"/>
    <property type="project" value="UniProtKB-ARBA"/>
</dbReference>
<dbReference type="Gene3D" id="3.30.420.40">
    <property type="match status" value="2"/>
</dbReference>
<keyword evidence="14" id="KW-0233">DNA recombination</keyword>
<dbReference type="FunFam" id="3.30.420.40:FF:000050">
    <property type="entry name" value="Actin, alpha skeletal muscle"/>
    <property type="match status" value="1"/>
</dbReference>
<dbReference type="GO" id="GO:0045739">
    <property type="term" value="P:positive regulation of DNA repair"/>
    <property type="evidence" value="ECO:0007669"/>
    <property type="project" value="UniProtKB-ARBA"/>
</dbReference>
<keyword evidence="11" id="KW-0805">Transcription regulation</keyword>
<dbReference type="FunFam" id="2.30.36.70:FF:000004">
    <property type="entry name" value="Actin-like 6A, isoform CRA_a"/>
    <property type="match status" value="1"/>
</dbReference>
<evidence type="ECO:0000256" key="19">
    <source>
        <dbReference type="RuleBase" id="RU000487"/>
    </source>
</evidence>
<reference evidence="21 22" key="1">
    <citation type="journal article" date="2010" name="Nature">
        <title>The genome of a songbird.</title>
        <authorList>
            <person name="Warren W.C."/>
            <person name="Clayton D.F."/>
            <person name="Ellegren H."/>
            <person name="Arnold A.P."/>
            <person name="Hillier L.W."/>
            <person name="Kunstner A."/>
            <person name="Searle S."/>
            <person name="White S."/>
            <person name="Vilella A.J."/>
            <person name="Fairley S."/>
            <person name="Heger A."/>
            <person name="Kong L."/>
            <person name="Ponting C.P."/>
            <person name="Jarvis E.D."/>
            <person name="Mello C.V."/>
            <person name="Minx P."/>
            <person name="Lovell P."/>
            <person name="Velho T.A."/>
            <person name="Ferris M."/>
            <person name="Balakrishnan C.N."/>
            <person name="Sinha S."/>
            <person name="Blatti C."/>
            <person name="London S.E."/>
            <person name="Li Y."/>
            <person name="Lin Y.C."/>
            <person name="George J."/>
            <person name="Sweedler J."/>
            <person name="Southey B."/>
            <person name="Gunaratne P."/>
            <person name="Watson M."/>
            <person name="Nam K."/>
            <person name="Backstrom N."/>
            <person name="Smeds L."/>
            <person name="Nabholz B."/>
            <person name="Itoh Y."/>
            <person name="Whitney O."/>
            <person name="Pfenning A.R."/>
            <person name="Howard J."/>
            <person name="Volker M."/>
            <person name="Skinner B.M."/>
            <person name="Griffin D.K."/>
            <person name="Ye L."/>
            <person name="McLaren W.M."/>
            <person name="Flicek P."/>
            <person name="Quesada V."/>
            <person name="Velasco G."/>
            <person name="Lopez-Otin C."/>
            <person name="Puente X.S."/>
            <person name="Olender T."/>
            <person name="Lancet D."/>
            <person name="Smit A.F."/>
            <person name="Hubley R."/>
            <person name="Konkel M.K."/>
            <person name="Walker J.A."/>
            <person name="Batzer M.A."/>
            <person name="Gu W."/>
            <person name="Pollock D.D."/>
            <person name="Chen L."/>
            <person name="Cheng Z."/>
            <person name="Eichler E.E."/>
            <person name="Stapley J."/>
            <person name="Slate J."/>
            <person name="Ekblom R."/>
            <person name="Birkhead T."/>
            <person name="Burke T."/>
            <person name="Burt D."/>
            <person name="Scharff C."/>
            <person name="Adam I."/>
            <person name="Richard H."/>
            <person name="Sultan M."/>
            <person name="Soldatov A."/>
            <person name="Lehrach H."/>
            <person name="Edwards S.V."/>
            <person name="Yang S.P."/>
            <person name="Li X."/>
            <person name="Graves T."/>
            <person name="Fulton L."/>
            <person name="Nelson J."/>
            <person name="Chinwalla A."/>
            <person name="Hou S."/>
            <person name="Mardis E.R."/>
            <person name="Wilson R.K."/>
        </authorList>
    </citation>
    <scope>NUCLEOTIDE SEQUENCE [LARGE SCALE GENOMIC DNA]</scope>
</reference>
<keyword evidence="9" id="KW-0524">Neurogenesis</keyword>
<evidence type="ECO:0000256" key="11">
    <source>
        <dbReference type="ARBA" id="ARBA00023015"/>
    </source>
</evidence>
<dbReference type="GeneTree" id="ENSGT00940000156305"/>
<dbReference type="Gene3D" id="2.30.36.70">
    <property type="entry name" value="Actin, Chain A, domain 2"/>
    <property type="match status" value="1"/>
</dbReference>
<keyword evidence="22" id="KW-1185">Reference proteome</keyword>
<dbReference type="InterPro" id="IPR004000">
    <property type="entry name" value="Actin"/>
</dbReference>
<dbReference type="InterPro" id="IPR004001">
    <property type="entry name" value="Actin_CS"/>
</dbReference>
<evidence type="ECO:0000256" key="16">
    <source>
        <dbReference type="ARBA" id="ARBA00023242"/>
    </source>
</evidence>
<dbReference type="PROSITE" id="PS00432">
    <property type="entry name" value="ACTINS_2"/>
    <property type="match status" value="1"/>
</dbReference>
<evidence type="ECO:0000256" key="10">
    <source>
        <dbReference type="ARBA" id="ARBA00022990"/>
    </source>
</evidence>
<evidence type="ECO:0000313" key="22">
    <source>
        <dbReference type="Proteomes" id="UP000007754"/>
    </source>
</evidence>
<dbReference type="GO" id="GO:0006310">
    <property type="term" value="P:DNA recombination"/>
    <property type="evidence" value="ECO:0007669"/>
    <property type="project" value="UniProtKB-KW"/>
</dbReference>
<dbReference type="CDD" id="cd13395">
    <property type="entry name" value="ASKHA_NBD_Arp4_ACTL6-like"/>
    <property type="match status" value="1"/>
</dbReference>
<evidence type="ECO:0000256" key="17">
    <source>
        <dbReference type="ARBA" id="ARBA00072655"/>
    </source>
</evidence>
<dbReference type="GO" id="GO:0071564">
    <property type="term" value="C:npBAF complex"/>
    <property type="evidence" value="ECO:0007669"/>
    <property type="project" value="UniProtKB-ARBA"/>
</dbReference>
<protein>
    <recommendedName>
        <fullName evidence="17">Actin-like protein 6A</fullName>
    </recommendedName>
    <alternativeName>
        <fullName evidence="18">BRG1-associated factor 53A</fullName>
    </alternativeName>
</protein>
<reference evidence="21" key="3">
    <citation type="submission" date="2025-09" db="UniProtKB">
        <authorList>
            <consortium name="Ensembl"/>
        </authorList>
    </citation>
    <scope>IDENTIFICATION</scope>
</reference>
<evidence type="ECO:0000256" key="9">
    <source>
        <dbReference type="ARBA" id="ARBA00022902"/>
    </source>
</evidence>
<dbReference type="STRING" id="59729.ENSTGUP00000011004"/>
<dbReference type="GO" id="GO:0006281">
    <property type="term" value="P:DNA repair"/>
    <property type="evidence" value="ECO:0007669"/>
    <property type="project" value="UniProtKB-KW"/>
</dbReference>
<keyword evidence="10" id="KW-0007">Acetylation</keyword>
<evidence type="ECO:0000256" key="5">
    <source>
        <dbReference type="ARBA" id="ARBA00022604"/>
    </source>
</evidence>
<dbReference type="AlphaFoldDB" id="H0ZK84"/>
<evidence type="ECO:0000256" key="8">
    <source>
        <dbReference type="ARBA" id="ARBA00022853"/>
    </source>
</evidence>
<keyword evidence="12" id="KW-0010">Activator</keyword>
<comment type="subcellular location">
    <subcellularLocation>
        <location evidence="1">Nucleus</location>
    </subcellularLocation>
</comment>
<keyword evidence="15" id="KW-0234">DNA repair</keyword>
<dbReference type="Pfam" id="PF00022">
    <property type="entry name" value="Actin"/>
    <property type="match status" value="1"/>
</dbReference>
<keyword evidence="8" id="KW-0156">Chromatin regulator</keyword>
<feature type="compositionally biased region" description="Low complexity" evidence="20">
    <location>
        <begin position="162"/>
        <end position="172"/>
    </location>
</feature>
<evidence type="ECO:0000256" key="18">
    <source>
        <dbReference type="ARBA" id="ARBA00076522"/>
    </source>
</evidence>
<feature type="region of interest" description="Disordered" evidence="20">
    <location>
        <begin position="115"/>
        <end position="198"/>
    </location>
</feature>
<keyword evidence="4" id="KW-0597">Phosphoprotein</keyword>
<evidence type="ECO:0000256" key="12">
    <source>
        <dbReference type="ARBA" id="ARBA00023159"/>
    </source>
</evidence>
<dbReference type="InterPro" id="IPR043129">
    <property type="entry name" value="ATPase_NBD"/>
</dbReference>
<organism evidence="21 22">
    <name type="scientific">Taeniopygia guttata</name>
    <name type="common">Zebra finch</name>
    <name type="synonym">Poephila guttata</name>
    <dbReference type="NCBI Taxonomy" id="59729"/>
    <lineage>
        <taxon>Eukaryota</taxon>
        <taxon>Metazoa</taxon>
        <taxon>Chordata</taxon>
        <taxon>Craniata</taxon>
        <taxon>Vertebrata</taxon>
        <taxon>Euteleostomi</taxon>
        <taxon>Archelosauria</taxon>
        <taxon>Archosauria</taxon>
        <taxon>Dinosauria</taxon>
        <taxon>Saurischia</taxon>
        <taxon>Theropoda</taxon>
        <taxon>Coelurosauria</taxon>
        <taxon>Aves</taxon>
        <taxon>Neognathae</taxon>
        <taxon>Neoaves</taxon>
        <taxon>Telluraves</taxon>
        <taxon>Australaves</taxon>
        <taxon>Passeriformes</taxon>
        <taxon>Passeroidea</taxon>
        <taxon>Estrildidae</taxon>
        <taxon>Estrildinae</taxon>
        <taxon>Taeniopygia</taxon>
    </lineage>
</organism>
<evidence type="ECO:0000256" key="2">
    <source>
        <dbReference type="ARBA" id="ARBA00006752"/>
    </source>
</evidence>
<dbReference type="Ensembl" id="ENSTGUT00000011119.2">
    <property type="protein sequence ID" value="ENSTGUP00000011004.2"/>
    <property type="gene ID" value="ENSTGUG00000010657.2"/>
</dbReference>
<gene>
    <name evidence="21" type="primary">ACTL6A</name>
</gene>
<feature type="compositionally biased region" description="Low complexity" evidence="20">
    <location>
        <begin position="23"/>
        <end position="39"/>
    </location>
</feature>
<comment type="similarity">
    <text evidence="2 19">Belongs to the actin family.</text>
</comment>
<feature type="compositionally biased region" description="Low complexity" evidence="20">
    <location>
        <begin position="142"/>
        <end position="153"/>
    </location>
</feature>
<dbReference type="GO" id="GO:0005654">
    <property type="term" value="C:nucleoplasm"/>
    <property type="evidence" value="ECO:0007669"/>
    <property type="project" value="UniProtKB-ARBA"/>
</dbReference>
<dbReference type="FunFam" id="3.30.420.40:FF:000058">
    <property type="entry name" value="Putative actin-related protein 5"/>
    <property type="match status" value="1"/>
</dbReference>